<protein>
    <submittedName>
        <fullName evidence="2">Uncharacterized protein</fullName>
    </submittedName>
</protein>
<proteinExistence type="predicted"/>
<accession>A0A1F2WNK5</accession>
<name>A0A1F2WNK5_9ACTN</name>
<gene>
    <name evidence="2" type="ORF">A2Y75_01610</name>
</gene>
<dbReference type="AlphaFoldDB" id="A0A1F2WNK5"/>
<evidence type="ECO:0000256" key="1">
    <source>
        <dbReference type="SAM" id="MobiDB-lite"/>
    </source>
</evidence>
<sequence length="141" mass="15065">MSKANKQIAALLYQSKGSDLNNPVVRSYLGLKQGDPGTNIAGLFSPQAATANPQPKKESAEPSQVLQDALLKRMKFANDVGFATPGPGMLTGAALKPEVRQWGEEYGGGIVAVDLSGITPSEEKALRYMLDPKWLERHNGG</sequence>
<comment type="caution">
    <text evidence="2">The sequence shown here is derived from an EMBL/GenBank/DDBJ whole genome shotgun (WGS) entry which is preliminary data.</text>
</comment>
<evidence type="ECO:0000313" key="3">
    <source>
        <dbReference type="Proteomes" id="UP000177876"/>
    </source>
</evidence>
<feature type="region of interest" description="Disordered" evidence="1">
    <location>
        <begin position="40"/>
        <end position="63"/>
    </location>
</feature>
<reference evidence="2 3" key="1">
    <citation type="journal article" date="2016" name="Nat. Commun.">
        <title>Thousands of microbial genomes shed light on interconnected biogeochemical processes in an aquifer system.</title>
        <authorList>
            <person name="Anantharaman K."/>
            <person name="Brown C.T."/>
            <person name="Hug L.A."/>
            <person name="Sharon I."/>
            <person name="Castelle C.J."/>
            <person name="Probst A.J."/>
            <person name="Thomas B.C."/>
            <person name="Singh A."/>
            <person name="Wilkins M.J."/>
            <person name="Karaoz U."/>
            <person name="Brodie E.L."/>
            <person name="Williams K.H."/>
            <person name="Hubbard S.S."/>
            <person name="Banfield J.F."/>
        </authorList>
    </citation>
    <scope>NUCLEOTIDE SEQUENCE [LARGE SCALE GENOMIC DNA]</scope>
</reference>
<dbReference type="EMBL" id="MELK01000023">
    <property type="protein sequence ID" value="OFW58433.1"/>
    <property type="molecule type" value="Genomic_DNA"/>
</dbReference>
<evidence type="ECO:0000313" key="2">
    <source>
        <dbReference type="EMBL" id="OFW58433.1"/>
    </source>
</evidence>
<dbReference type="Proteomes" id="UP000177876">
    <property type="component" value="Unassembled WGS sequence"/>
</dbReference>
<organism evidence="2 3">
    <name type="scientific">Candidatus Solincola sediminis</name>
    <dbReference type="NCBI Taxonomy" id="1797199"/>
    <lineage>
        <taxon>Bacteria</taxon>
        <taxon>Bacillati</taxon>
        <taxon>Actinomycetota</taxon>
        <taxon>Candidatus Geothermincolia</taxon>
        <taxon>Candidatus Geothermincolales</taxon>
        <taxon>Candidatus Geothermincolaceae</taxon>
        <taxon>Candidatus Solincola</taxon>
    </lineage>
</organism>
<dbReference type="STRING" id="1797197.A2Y75_01610"/>